<dbReference type="AlphaFoldDB" id="A4QMG8"/>
<geneLocation type="chloroplast" evidence="1"/>
<keyword evidence="1" id="KW-0934">Plastid</keyword>
<proteinExistence type="predicted"/>
<protein>
    <submittedName>
        <fullName evidence="1">ORF59d</fullName>
    </submittedName>
</protein>
<reference evidence="1" key="1">
    <citation type="submission" date="2007-04" db="EMBL/GenBank/DDBJ databases">
        <authorList>
            <person name="Noh E.W."/>
            <person name="Lee J.S."/>
            <person name="Choi Y.I."/>
            <person name="Han M.S."/>
            <person name="Yi Y.S."/>
            <person name="Han S.U."/>
        </authorList>
    </citation>
    <scope>NUCLEOTIDE SEQUENCE</scope>
</reference>
<dbReference type="EMBL" id="AY228468">
    <property type="protein sequence ID" value="ABP35505.1"/>
    <property type="molecule type" value="Genomic_DNA"/>
</dbReference>
<sequence>MVQLFLHQSIISIFVKDYGHPKEKERVLIFLNERLEYPLDPTSHLYLSYFSLIVEDQYF</sequence>
<accession>A4QMG8</accession>
<evidence type="ECO:0000313" key="1">
    <source>
        <dbReference type="EMBL" id="ABP35505.1"/>
    </source>
</evidence>
<name>A4QMG8_PINKO</name>
<organism evidence="1">
    <name type="scientific">Pinus koraiensis</name>
    <name type="common">Korean pine</name>
    <dbReference type="NCBI Taxonomy" id="88728"/>
    <lineage>
        <taxon>Eukaryota</taxon>
        <taxon>Viridiplantae</taxon>
        <taxon>Streptophyta</taxon>
        <taxon>Embryophyta</taxon>
        <taxon>Tracheophyta</taxon>
        <taxon>Spermatophyta</taxon>
        <taxon>Pinopsida</taxon>
        <taxon>Pinidae</taxon>
        <taxon>Conifers I</taxon>
        <taxon>Pinales</taxon>
        <taxon>Pinaceae</taxon>
        <taxon>Pinus</taxon>
        <taxon>Pinus subgen. Strobus</taxon>
    </lineage>
</organism>
<keyword evidence="1" id="KW-0150">Chloroplast</keyword>